<dbReference type="Gene3D" id="1.20.1640.10">
    <property type="entry name" value="Multidrug efflux transporter AcrB transmembrane domain"/>
    <property type="match status" value="2"/>
</dbReference>
<reference evidence="9 10" key="1">
    <citation type="submission" date="2016-11" db="EMBL/GenBank/DDBJ databases">
        <authorList>
            <person name="Jaros S."/>
            <person name="Januszkiewicz K."/>
            <person name="Wedrychowicz H."/>
        </authorList>
    </citation>
    <scope>NUCLEOTIDE SEQUENCE [LARGE SCALE GENOMIC DNA]</scope>
    <source>
        <strain evidence="9 10">DSM 19980</strain>
    </source>
</reference>
<dbReference type="Pfam" id="PF00873">
    <property type="entry name" value="ACR_tran"/>
    <property type="match status" value="1"/>
</dbReference>
<dbReference type="GO" id="GO:0005886">
    <property type="term" value="C:plasma membrane"/>
    <property type="evidence" value="ECO:0007669"/>
    <property type="project" value="UniProtKB-SubCell"/>
</dbReference>
<proteinExistence type="inferred from homology"/>
<feature type="transmembrane region" description="Helical" evidence="8">
    <location>
        <begin position="390"/>
        <end position="411"/>
    </location>
</feature>
<feature type="transmembrane region" description="Helical" evidence="8">
    <location>
        <begin position="365"/>
        <end position="384"/>
    </location>
</feature>
<dbReference type="GO" id="GO:0042910">
    <property type="term" value="F:xenobiotic transmembrane transporter activity"/>
    <property type="evidence" value="ECO:0007669"/>
    <property type="project" value="TreeGrafter"/>
</dbReference>
<name>A0A1M5DME4_9GAMM</name>
<keyword evidence="4" id="KW-1003">Cell membrane</keyword>
<dbReference type="SUPFAM" id="SSF82714">
    <property type="entry name" value="Multidrug efflux transporter AcrB TolC docking domain, DN and DC subdomains"/>
    <property type="match status" value="2"/>
</dbReference>
<dbReference type="SUPFAM" id="SSF82693">
    <property type="entry name" value="Multidrug efflux transporter AcrB pore domain, PN1, PN2, PC1 and PC2 subdomains"/>
    <property type="match status" value="2"/>
</dbReference>
<feature type="transmembrane region" description="Helical" evidence="8">
    <location>
        <begin position="431"/>
        <end position="457"/>
    </location>
</feature>
<feature type="transmembrane region" description="Helical" evidence="8">
    <location>
        <begin position="338"/>
        <end position="358"/>
    </location>
</feature>
<feature type="transmembrane region" description="Helical" evidence="8">
    <location>
        <begin position="865"/>
        <end position="884"/>
    </location>
</feature>
<evidence type="ECO:0000256" key="5">
    <source>
        <dbReference type="ARBA" id="ARBA00022692"/>
    </source>
</evidence>
<dbReference type="PANTHER" id="PTHR32063">
    <property type="match status" value="1"/>
</dbReference>
<dbReference type="Proteomes" id="UP000184346">
    <property type="component" value="Unassembled WGS sequence"/>
</dbReference>
<dbReference type="AlphaFoldDB" id="A0A1M5DME4"/>
<dbReference type="GO" id="GO:0008324">
    <property type="term" value="F:monoatomic cation transmembrane transporter activity"/>
    <property type="evidence" value="ECO:0007669"/>
    <property type="project" value="InterPro"/>
</dbReference>
<evidence type="ECO:0000256" key="8">
    <source>
        <dbReference type="SAM" id="Phobius"/>
    </source>
</evidence>
<evidence type="ECO:0000256" key="6">
    <source>
        <dbReference type="ARBA" id="ARBA00022989"/>
    </source>
</evidence>
<dbReference type="InterPro" id="IPR001036">
    <property type="entry name" value="Acrflvin-R"/>
</dbReference>
<dbReference type="RefSeq" id="WP_072824815.1">
    <property type="nucleotide sequence ID" value="NZ_FQUJ01000018.1"/>
</dbReference>
<dbReference type="Gene3D" id="3.30.2090.10">
    <property type="entry name" value="Multidrug efflux transporter AcrB TolC docking domain, DN and DC subdomains"/>
    <property type="match status" value="2"/>
</dbReference>
<protein>
    <submittedName>
        <fullName evidence="9">Cu(I)/Ag(I) efflux system membrane protein CusA/SilA</fullName>
    </submittedName>
</protein>
<evidence type="ECO:0000256" key="7">
    <source>
        <dbReference type="ARBA" id="ARBA00023136"/>
    </source>
</evidence>
<organism evidence="9 10">
    <name type="scientific">Modicisalibacter ilicicola DSM 19980</name>
    <dbReference type="NCBI Taxonomy" id="1121942"/>
    <lineage>
        <taxon>Bacteria</taxon>
        <taxon>Pseudomonadati</taxon>
        <taxon>Pseudomonadota</taxon>
        <taxon>Gammaproteobacteria</taxon>
        <taxon>Oceanospirillales</taxon>
        <taxon>Halomonadaceae</taxon>
        <taxon>Modicisalibacter</taxon>
    </lineage>
</organism>
<keyword evidence="3" id="KW-0813">Transport</keyword>
<dbReference type="Gene3D" id="3.30.70.1320">
    <property type="entry name" value="Multidrug efflux transporter AcrB pore domain like"/>
    <property type="match status" value="1"/>
</dbReference>
<dbReference type="OrthoDB" id="9758757at2"/>
<dbReference type="Gene3D" id="3.30.70.1430">
    <property type="entry name" value="Multidrug efflux transporter AcrB pore domain"/>
    <property type="match status" value="2"/>
</dbReference>
<sequence length="1039" mass="113364">MIASIIRWSVSNRFFVLLATFIVIGGGLFSLKNTPVDALPDLSDVQVIVKTSYPGQAPQVVEDQVTYPLTTAMLSVPGAVTVRGYSFFGDSYVYVIFDEETDPYWARSRVLEYLSQVAPTLPSNARPQLGPDATGVGWVYLYALVDRTGEHDISQLRSLQDWFLKFELQTVPGVSEVAAIGGMVKQYQVQVDPEKLRAFDIPLSKIQVAIERGNQEVGASVVEMAEAEYMIRATGYIQSVEDLASIPLGMDANGTPLLLKDVADISLGPQMRRGLAELNGEGETVGGVVVMRFGENAQKTIEGVKAKLEELKQGLPAGVEIVPVYDRSGLIDSAVENLWYKLLEEFIVVALVCVVFLFHVRSSLVAIVSLPVGILVAFIVMHLQGINANIMSLGGIAIAIGAMIDGAIVMIENMHKHMERTPLTRENRWRIVAESASEVGPALFFSLLIITVSFVPVFTLEAQEGRMFSPLAFTKTYAMAASAALAVTLVPVLMGYFIRGKVLPEHKNPLNRLLIALYMPVLRGVLRFPKSTLAAAGLVTVVGLWPATQIGSEFIPNLDEGDLMYMPTTYPGISIGKARELLQQTDKLIYTVPEVKTVFGKIGRAETATDPAPLTMIETFIQLKPRDEWREGMTTEKLKQELDSLVKFPGVTNAWVMPIKTRIDMLATGIKTPVGIKVAGPDLKTIQGIGQQLETILADVPGTASVYSERVAGGRYIKADIDREKAARYGLNIADVQQVVSTAIGGMNVTQTVEGLERYPVNLRYPQDYRSSPEQLSLLPIVTPDGQRISLGDVAEVVVEDGPPGIKSENARLNGWTFVDIADVDIGSYVRQAQAVVREELDLPAGYSVTWSGQYEYMQRAKAKLTYVVPLTLAIIIILLYMNFRSLAEVAIIMGTLPLAMVGSILLMYLLGYNFSVAVGVGFIALAGVAVEIGVIMLVYLNQAYREMLERCRSHEVEPRTETLRHAVLHGAGLRVRPVMMTAAAIIVGLLPIMYGSGTGSEVMSRIAAPMVGGMISAVLLTLLVLPASYFLWRKAALR</sequence>
<dbReference type="STRING" id="1121942.SAMN02745148_03277"/>
<accession>A0A1M5DME4</accession>
<feature type="transmembrane region" description="Helical" evidence="8">
    <location>
        <begin position="1007"/>
        <end position="1033"/>
    </location>
</feature>
<gene>
    <name evidence="9" type="ORF">SAMN02745148_03277</name>
</gene>
<dbReference type="NCBIfam" id="TIGR00914">
    <property type="entry name" value="2A0601"/>
    <property type="match status" value="1"/>
</dbReference>
<feature type="transmembrane region" description="Helical" evidence="8">
    <location>
        <begin position="477"/>
        <end position="498"/>
    </location>
</feature>
<evidence type="ECO:0000313" key="9">
    <source>
        <dbReference type="EMBL" id="SHF68120.1"/>
    </source>
</evidence>
<dbReference type="Gene3D" id="3.30.70.1440">
    <property type="entry name" value="Multidrug efflux transporter AcrB pore domain"/>
    <property type="match status" value="1"/>
</dbReference>
<keyword evidence="5 8" id="KW-0812">Transmembrane</keyword>
<evidence type="ECO:0000313" key="10">
    <source>
        <dbReference type="Proteomes" id="UP000184346"/>
    </source>
</evidence>
<dbReference type="EMBL" id="FQUJ01000018">
    <property type="protein sequence ID" value="SHF68120.1"/>
    <property type="molecule type" value="Genomic_DNA"/>
</dbReference>
<feature type="transmembrane region" description="Helical" evidence="8">
    <location>
        <begin position="891"/>
        <end position="911"/>
    </location>
</feature>
<keyword evidence="10" id="KW-1185">Reference proteome</keyword>
<dbReference type="InterPro" id="IPR004763">
    <property type="entry name" value="CusA-like"/>
</dbReference>
<dbReference type="InterPro" id="IPR027463">
    <property type="entry name" value="AcrB_DN_DC_subdom"/>
</dbReference>
<keyword evidence="6 8" id="KW-1133">Transmembrane helix</keyword>
<dbReference type="SUPFAM" id="SSF82866">
    <property type="entry name" value="Multidrug efflux transporter AcrB transmembrane domain"/>
    <property type="match status" value="2"/>
</dbReference>
<comment type="similarity">
    <text evidence="2">Belongs to the resistance-nodulation-cell division (RND) (TC 2.A.6) family.</text>
</comment>
<evidence type="ECO:0000256" key="4">
    <source>
        <dbReference type="ARBA" id="ARBA00022475"/>
    </source>
</evidence>
<feature type="transmembrane region" description="Helical" evidence="8">
    <location>
        <begin position="974"/>
        <end position="995"/>
    </location>
</feature>
<dbReference type="PRINTS" id="PR00702">
    <property type="entry name" value="ACRIFLAVINRP"/>
</dbReference>
<evidence type="ECO:0000256" key="3">
    <source>
        <dbReference type="ARBA" id="ARBA00022448"/>
    </source>
</evidence>
<feature type="transmembrane region" description="Helical" evidence="8">
    <location>
        <begin position="917"/>
        <end position="941"/>
    </location>
</feature>
<evidence type="ECO:0000256" key="1">
    <source>
        <dbReference type="ARBA" id="ARBA00004651"/>
    </source>
</evidence>
<keyword evidence="7 8" id="KW-0472">Membrane</keyword>
<evidence type="ECO:0000256" key="2">
    <source>
        <dbReference type="ARBA" id="ARBA00010942"/>
    </source>
</evidence>
<comment type="subcellular location">
    <subcellularLocation>
        <location evidence="1">Cell membrane</location>
        <topology evidence="1">Multi-pass membrane protein</topology>
    </subcellularLocation>
</comment>
<dbReference type="PANTHER" id="PTHR32063:SF19">
    <property type="entry name" value="CATION EFFLUX SYSTEM PROTEIN CUSA"/>
    <property type="match status" value="1"/>
</dbReference>